<dbReference type="InterPro" id="IPR036388">
    <property type="entry name" value="WH-like_DNA-bd_sf"/>
</dbReference>
<gene>
    <name evidence="4" type="ordered locus">GM21_0823</name>
</gene>
<reference evidence="4" key="1">
    <citation type="submission" date="2009-07" db="EMBL/GenBank/DDBJ databases">
        <title>Complete sequence of Geobacter sp. M21.</title>
        <authorList>
            <consortium name="US DOE Joint Genome Institute"/>
            <person name="Lucas S."/>
            <person name="Copeland A."/>
            <person name="Lapidus A."/>
            <person name="Glavina del Rio T."/>
            <person name="Dalin E."/>
            <person name="Tice H."/>
            <person name="Bruce D."/>
            <person name="Goodwin L."/>
            <person name="Pitluck S."/>
            <person name="Saunders E."/>
            <person name="Brettin T."/>
            <person name="Detter J.C."/>
            <person name="Han C."/>
            <person name="Larimer F."/>
            <person name="Land M."/>
            <person name="Hauser L."/>
            <person name="Kyrpides N."/>
            <person name="Ovchinnikova G."/>
            <person name="Lovley D."/>
        </authorList>
    </citation>
    <scope>NUCLEOTIDE SEQUENCE [LARGE SCALE GENOMIC DNA]</scope>
    <source>
        <strain evidence="4">M21</strain>
    </source>
</reference>
<name>C6E153_GEOSM</name>
<accession>C6E153</accession>
<dbReference type="PANTHER" id="PTHR13504:SF33">
    <property type="entry name" value="FIC FAMILY PROTEIN"/>
    <property type="match status" value="1"/>
</dbReference>
<dbReference type="KEGG" id="gem:GM21_0823"/>
<feature type="domain" description="Fido" evidence="3">
    <location>
        <begin position="125"/>
        <end position="270"/>
    </location>
</feature>
<dbReference type="PANTHER" id="PTHR13504">
    <property type="entry name" value="FIDO DOMAIN-CONTAINING PROTEIN DDB_G0283145"/>
    <property type="match status" value="1"/>
</dbReference>
<dbReference type="Gene3D" id="1.10.10.10">
    <property type="entry name" value="Winged helix-like DNA-binding domain superfamily/Winged helix DNA-binding domain"/>
    <property type="match status" value="1"/>
</dbReference>
<dbReference type="Pfam" id="PF13776">
    <property type="entry name" value="DUF4172"/>
    <property type="match status" value="1"/>
</dbReference>
<dbReference type="EMBL" id="CP001661">
    <property type="protein sequence ID" value="ACT16893.1"/>
    <property type="molecule type" value="Genomic_DNA"/>
</dbReference>
<dbReference type="STRING" id="443144.GM21_0823"/>
<feature type="active site" evidence="1">
    <location>
        <position position="205"/>
    </location>
</feature>
<evidence type="ECO:0000259" key="3">
    <source>
        <dbReference type="PROSITE" id="PS51459"/>
    </source>
</evidence>
<dbReference type="InterPro" id="IPR003812">
    <property type="entry name" value="Fido"/>
</dbReference>
<dbReference type="InterPro" id="IPR025230">
    <property type="entry name" value="DUF4172"/>
</dbReference>
<dbReference type="GO" id="GO:0005524">
    <property type="term" value="F:ATP binding"/>
    <property type="evidence" value="ECO:0007669"/>
    <property type="project" value="UniProtKB-KW"/>
</dbReference>
<sequence length="374" mass="42509">MKYIWQQEQWPHFTWDSETLLSHLGECRLLQGKLLSRLETLGLNLDQQAQAEVLVEEAIKTAAIEDEQLDVRSVRSSVARRLGLPSAGMPVDRRIDDLVSVLLDATQDCDRPLTRERLWGWQAALFPSGYSGMHKIKVGAWRESGEPMRVISGSIGREKIHYEAPPAEAVDKEMQLFLDWFEKSRGKLEGIVRAGLAHLWFVTIHPFDDGNGRLARAITDLALAQDDRQEARYYSLSSQIMAERESYYEILESTQKGSCEVTCWLVWFLECFARAIERSSQVMNGAWNKAQFWQQCENVKLSDRQKKAVNRLLDAGPEGFEGGMTTQKYASMTHCSRATAFRELDQLSEVGILQREGQGRAVRYQFSPGGVINC</sequence>
<keyword evidence="2" id="KW-0067">ATP-binding</keyword>
<dbReference type="eggNOG" id="COG3177">
    <property type="taxonomic scope" value="Bacteria"/>
</dbReference>
<dbReference type="AlphaFoldDB" id="C6E153"/>
<dbReference type="InterPro" id="IPR036597">
    <property type="entry name" value="Fido-like_dom_sf"/>
</dbReference>
<evidence type="ECO:0000256" key="2">
    <source>
        <dbReference type="PIRSR" id="PIRSR640198-2"/>
    </source>
</evidence>
<keyword evidence="2" id="KW-0547">Nucleotide-binding</keyword>
<dbReference type="Gene3D" id="1.10.3290.10">
    <property type="entry name" value="Fido-like domain"/>
    <property type="match status" value="1"/>
</dbReference>
<evidence type="ECO:0000313" key="4">
    <source>
        <dbReference type="EMBL" id="ACT16893.1"/>
    </source>
</evidence>
<proteinExistence type="predicted"/>
<evidence type="ECO:0000256" key="1">
    <source>
        <dbReference type="PIRSR" id="PIRSR640198-1"/>
    </source>
</evidence>
<feature type="binding site" evidence="2">
    <location>
        <begin position="247"/>
        <end position="248"/>
    </location>
    <ligand>
        <name>ATP</name>
        <dbReference type="ChEBI" id="CHEBI:30616"/>
    </ligand>
</feature>
<feature type="binding site" evidence="2">
    <location>
        <begin position="209"/>
        <end position="216"/>
    </location>
    <ligand>
        <name>ATP</name>
        <dbReference type="ChEBI" id="CHEBI:30616"/>
    </ligand>
</feature>
<organism evidence="4">
    <name type="scientific">Geobacter sp. (strain M21)</name>
    <dbReference type="NCBI Taxonomy" id="443144"/>
    <lineage>
        <taxon>Bacteria</taxon>
        <taxon>Pseudomonadati</taxon>
        <taxon>Thermodesulfobacteriota</taxon>
        <taxon>Desulfuromonadia</taxon>
        <taxon>Geobacterales</taxon>
        <taxon>Geobacteraceae</taxon>
        <taxon>Geobacter</taxon>
    </lineage>
</organism>
<dbReference type="HOGENOM" id="CLU_041789_0_0_7"/>
<dbReference type="InterPro" id="IPR040198">
    <property type="entry name" value="Fido_containing"/>
</dbReference>
<dbReference type="SUPFAM" id="SSF140931">
    <property type="entry name" value="Fic-like"/>
    <property type="match status" value="1"/>
</dbReference>
<dbReference type="PROSITE" id="PS51459">
    <property type="entry name" value="FIDO"/>
    <property type="match status" value="1"/>
</dbReference>
<dbReference type="Pfam" id="PF02661">
    <property type="entry name" value="Fic"/>
    <property type="match status" value="1"/>
</dbReference>
<protein>
    <submittedName>
        <fullName evidence="4">Filamentation induced by cAMP protein Fic</fullName>
    </submittedName>
</protein>